<reference evidence="2" key="2">
    <citation type="journal article" date="2015" name="Data Brief">
        <title>Shoot transcriptome of the giant reed, Arundo donax.</title>
        <authorList>
            <person name="Barrero R.A."/>
            <person name="Guerrero F.D."/>
            <person name="Moolhuijzen P."/>
            <person name="Goolsby J.A."/>
            <person name="Tidwell J."/>
            <person name="Bellgard S.E."/>
            <person name="Bellgard M.I."/>
        </authorList>
    </citation>
    <scope>NUCLEOTIDE SEQUENCE</scope>
    <source>
        <tissue evidence="2">Shoot tissue taken approximately 20 cm above the soil surface</tissue>
    </source>
</reference>
<evidence type="ECO:0000313" key="2">
    <source>
        <dbReference type="EMBL" id="JAD99312.1"/>
    </source>
</evidence>
<protein>
    <submittedName>
        <fullName evidence="2">Uncharacterized protein</fullName>
    </submittedName>
</protein>
<dbReference type="EMBL" id="GBRH01198583">
    <property type="protein sequence ID" value="JAD99312.1"/>
    <property type="molecule type" value="Transcribed_RNA"/>
</dbReference>
<proteinExistence type="predicted"/>
<evidence type="ECO:0000256" key="1">
    <source>
        <dbReference type="SAM" id="MobiDB-lite"/>
    </source>
</evidence>
<reference evidence="2" key="1">
    <citation type="submission" date="2014-09" db="EMBL/GenBank/DDBJ databases">
        <authorList>
            <person name="Magalhaes I.L.F."/>
            <person name="Oliveira U."/>
            <person name="Santos F.R."/>
            <person name="Vidigal T.H.D.A."/>
            <person name="Brescovit A.D."/>
            <person name="Santos A.J."/>
        </authorList>
    </citation>
    <scope>NUCLEOTIDE SEQUENCE</scope>
    <source>
        <tissue evidence="2">Shoot tissue taken approximately 20 cm above the soil surface</tissue>
    </source>
</reference>
<accession>A0A0A9ETF6</accession>
<organism evidence="2">
    <name type="scientific">Arundo donax</name>
    <name type="common">Giant reed</name>
    <name type="synonym">Donax arundinaceus</name>
    <dbReference type="NCBI Taxonomy" id="35708"/>
    <lineage>
        <taxon>Eukaryota</taxon>
        <taxon>Viridiplantae</taxon>
        <taxon>Streptophyta</taxon>
        <taxon>Embryophyta</taxon>
        <taxon>Tracheophyta</taxon>
        <taxon>Spermatophyta</taxon>
        <taxon>Magnoliopsida</taxon>
        <taxon>Liliopsida</taxon>
        <taxon>Poales</taxon>
        <taxon>Poaceae</taxon>
        <taxon>PACMAD clade</taxon>
        <taxon>Arundinoideae</taxon>
        <taxon>Arundineae</taxon>
        <taxon>Arundo</taxon>
    </lineage>
</organism>
<dbReference type="AlphaFoldDB" id="A0A0A9ETF6"/>
<feature type="compositionally biased region" description="Basic and acidic residues" evidence="1">
    <location>
        <begin position="74"/>
        <end position="83"/>
    </location>
</feature>
<feature type="region of interest" description="Disordered" evidence="1">
    <location>
        <begin position="1"/>
        <end position="33"/>
    </location>
</feature>
<name>A0A0A9ETF6_ARUDO</name>
<feature type="region of interest" description="Disordered" evidence="1">
    <location>
        <begin position="74"/>
        <end position="93"/>
    </location>
</feature>
<sequence>MPVSVPAHRDPAQPQDPSSVHLPISPSLEPVAGSRRDFSTRKLWISTRWAGRGRRRDGGGRHKWRSFQFPNVKKDSCNSDKKNNSSLFLFPTR</sequence>